<feature type="chain" id="PRO_5047272199" description="Lipoprotein" evidence="2">
    <location>
        <begin position="27"/>
        <end position="165"/>
    </location>
</feature>
<evidence type="ECO:0000313" key="3">
    <source>
        <dbReference type="EMBL" id="ULN54797.1"/>
    </source>
</evidence>
<keyword evidence="3" id="KW-0614">Plasmid</keyword>
<evidence type="ECO:0000256" key="1">
    <source>
        <dbReference type="SAM" id="MobiDB-lite"/>
    </source>
</evidence>
<evidence type="ECO:0000313" key="4">
    <source>
        <dbReference type="Proteomes" id="UP001055200"/>
    </source>
</evidence>
<reference evidence="3" key="1">
    <citation type="submission" date="2022-08" db="EMBL/GenBank/DDBJ databases">
        <title>Complete genome sequence of 14 non-tuberculosis mycobacteria type-strains.</title>
        <authorList>
            <person name="Igarashi Y."/>
            <person name="Osugi A."/>
            <person name="Mitarai S."/>
        </authorList>
    </citation>
    <scope>NUCLEOTIDE SEQUENCE</scope>
    <source>
        <strain evidence="3">DSM 45575</strain>
    </source>
</reference>
<protein>
    <recommendedName>
        <fullName evidence="5">Lipoprotein</fullName>
    </recommendedName>
</protein>
<evidence type="ECO:0000256" key="2">
    <source>
        <dbReference type="SAM" id="SignalP"/>
    </source>
</evidence>
<organism evidence="3 4">
    <name type="scientific">Mycolicibacillus parakoreensis</name>
    <dbReference type="NCBI Taxonomy" id="1069221"/>
    <lineage>
        <taxon>Bacteria</taxon>
        <taxon>Bacillati</taxon>
        <taxon>Actinomycetota</taxon>
        <taxon>Actinomycetes</taxon>
        <taxon>Mycobacteriales</taxon>
        <taxon>Mycobacteriaceae</taxon>
        <taxon>Mycolicibacillus</taxon>
    </lineage>
</organism>
<dbReference type="RefSeq" id="WP_240172985.1">
    <property type="nucleotide sequence ID" value="NZ_CP092366.2"/>
</dbReference>
<feature type="signal peptide" evidence="2">
    <location>
        <begin position="1"/>
        <end position="26"/>
    </location>
</feature>
<evidence type="ECO:0008006" key="5">
    <source>
        <dbReference type="Google" id="ProtNLM"/>
    </source>
</evidence>
<accession>A0ABY3U8C4</accession>
<name>A0ABY3U8C4_9MYCO</name>
<gene>
    <name evidence="3" type="ORF">MIU77_18890</name>
</gene>
<dbReference type="EMBL" id="CP092366">
    <property type="protein sequence ID" value="ULN54797.1"/>
    <property type="molecule type" value="Genomic_DNA"/>
</dbReference>
<sequence length="165" mass="16324">MTVAAVARPVLAVLVVSAALTACAPAETPETSPPTAPTTQPVSAGPGPTDFGTDWVGPGPADYAAARARTCEDFDTAADAVSKAGARDPLAGQIALVNGAGLLERAADDPAMGGENADLAGKAQALARAYRLVAAAAGRGASDAEWAPVHDAAETATADMRTACR</sequence>
<keyword evidence="2" id="KW-0732">Signal</keyword>
<keyword evidence="4" id="KW-1185">Reference proteome</keyword>
<geneLocation type="plasmid" evidence="3 4">
    <name>unnamed</name>
</geneLocation>
<feature type="region of interest" description="Disordered" evidence="1">
    <location>
        <begin position="26"/>
        <end position="59"/>
    </location>
</feature>
<dbReference type="Proteomes" id="UP001055200">
    <property type="component" value="Plasmid unnamed"/>
</dbReference>
<proteinExistence type="predicted"/>